<protein>
    <recommendedName>
        <fullName evidence="3">Zinc-finger domain-containing protein</fullName>
    </recommendedName>
</protein>
<organism evidence="2">
    <name type="scientific">Timspurckia oligopyrenoides</name>
    <dbReference type="NCBI Taxonomy" id="708627"/>
    <lineage>
        <taxon>Eukaryota</taxon>
        <taxon>Rhodophyta</taxon>
        <taxon>Bangiophyceae</taxon>
        <taxon>Porphyridiales</taxon>
        <taxon>Porphyridiaceae</taxon>
        <taxon>Timspurckia</taxon>
    </lineage>
</organism>
<proteinExistence type="predicted"/>
<evidence type="ECO:0000256" key="1">
    <source>
        <dbReference type="SAM" id="MobiDB-lite"/>
    </source>
</evidence>
<sequence>MECILNLDEYRDLKDSFRENPEKTTHSNERNEAGTNHNVKEEGVQQNRKYDYIMNNTISEINPNILIQTNENDEFDHGLQYFHLLTDEQDNYNDESYINNQQPDSDHPPSPIEPPLHIPQLPNYHHNYIQLYIPQQHFAILPQSMKKSIETSIGNEKKGVAKPVHKKQIQFRSKTRAKSQYKPKNRVAAKACHLCQLKPESMSTVVVVCANLSRGACRKVICKLCFIKNGWDYNKASQLMHNNDQNHDDSENTNERVPDEEWICPHCRDECPIDALCRKWKRN</sequence>
<dbReference type="EMBL" id="HBFP01000914">
    <property type="protein sequence ID" value="CAD8816277.1"/>
    <property type="molecule type" value="Transcribed_RNA"/>
</dbReference>
<name>A0A7S0ZB36_9RHOD</name>
<dbReference type="AlphaFoldDB" id="A0A7S0ZB36"/>
<gene>
    <name evidence="2" type="ORF">TOLI1172_LOCUS665</name>
</gene>
<evidence type="ECO:0008006" key="3">
    <source>
        <dbReference type="Google" id="ProtNLM"/>
    </source>
</evidence>
<reference evidence="2" key="1">
    <citation type="submission" date="2021-01" db="EMBL/GenBank/DDBJ databases">
        <authorList>
            <person name="Corre E."/>
            <person name="Pelletier E."/>
            <person name="Niang G."/>
            <person name="Scheremetjew M."/>
            <person name="Finn R."/>
            <person name="Kale V."/>
            <person name="Holt S."/>
            <person name="Cochrane G."/>
            <person name="Meng A."/>
            <person name="Brown T."/>
            <person name="Cohen L."/>
        </authorList>
    </citation>
    <scope>NUCLEOTIDE SEQUENCE</scope>
    <source>
        <strain evidence="2">CCMP3278</strain>
    </source>
</reference>
<accession>A0A7S0ZB36</accession>
<feature type="region of interest" description="Disordered" evidence="1">
    <location>
        <begin position="15"/>
        <end position="42"/>
    </location>
</feature>
<feature type="region of interest" description="Disordered" evidence="1">
    <location>
        <begin position="94"/>
        <end position="115"/>
    </location>
</feature>
<evidence type="ECO:0000313" key="2">
    <source>
        <dbReference type="EMBL" id="CAD8816277.1"/>
    </source>
</evidence>